<dbReference type="EMBL" id="JASJOU010000006">
    <property type="protein sequence ID" value="MDJ1502758.1"/>
    <property type="molecule type" value="Genomic_DNA"/>
</dbReference>
<evidence type="ECO:0000313" key="2">
    <source>
        <dbReference type="Proteomes" id="UP001232063"/>
    </source>
</evidence>
<protein>
    <submittedName>
        <fullName evidence="1">3-oxoacyl-ACP synthase</fullName>
    </submittedName>
</protein>
<keyword evidence="2" id="KW-1185">Reference proteome</keyword>
<dbReference type="Proteomes" id="UP001232063">
    <property type="component" value="Unassembled WGS sequence"/>
</dbReference>
<gene>
    <name evidence="1" type="ORF">QNI22_18970</name>
</gene>
<reference evidence="1" key="1">
    <citation type="submission" date="2023-05" db="EMBL/GenBank/DDBJ databases">
        <authorList>
            <person name="Zhang X."/>
        </authorList>
    </citation>
    <scope>NUCLEOTIDE SEQUENCE</scope>
    <source>
        <strain evidence="1">BD1B2-1</strain>
    </source>
</reference>
<comment type="caution">
    <text evidence="1">The sequence shown here is derived from an EMBL/GenBank/DDBJ whole genome shotgun (WGS) entry which is preliminary data.</text>
</comment>
<sequence>MHSLNNPIELKKQLYAHCLEYVTQRIDTAKQAMEAAQTAANEESKSSAGDKYETTRAMMQIERDRHAAQLAEALKLKKELESLNVDKQYDKAQAGSLVITDQNRFFLSISAGKITLNKIDYFAVSLNSPIGAQLLNLKAGSEFRFQNRAIQIKEVI</sequence>
<organism evidence="1 2">
    <name type="scientific">Xanthocytophaga agilis</name>
    <dbReference type="NCBI Taxonomy" id="3048010"/>
    <lineage>
        <taxon>Bacteria</taxon>
        <taxon>Pseudomonadati</taxon>
        <taxon>Bacteroidota</taxon>
        <taxon>Cytophagia</taxon>
        <taxon>Cytophagales</taxon>
        <taxon>Rhodocytophagaceae</taxon>
        <taxon>Xanthocytophaga</taxon>
    </lineage>
</organism>
<dbReference type="RefSeq" id="WP_314513033.1">
    <property type="nucleotide sequence ID" value="NZ_JASJOU010000006.1"/>
</dbReference>
<name>A0AAE3UHL1_9BACT</name>
<evidence type="ECO:0000313" key="1">
    <source>
        <dbReference type="EMBL" id="MDJ1502758.1"/>
    </source>
</evidence>
<accession>A0AAE3UHL1</accession>
<dbReference type="AlphaFoldDB" id="A0AAE3UHL1"/>
<proteinExistence type="predicted"/>